<feature type="compositionally biased region" description="Polar residues" evidence="1">
    <location>
        <begin position="25"/>
        <end position="34"/>
    </location>
</feature>
<name>A0AAD5RM10_9PEZI</name>
<gene>
    <name evidence="2" type="ORF">MKZ38_004115</name>
</gene>
<dbReference type="Proteomes" id="UP001201980">
    <property type="component" value="Unassembled WGS sequence"/>
</dbReference>
<feature type="compositionally biased region" description="Polar residues" evidence="1">
    <location>
        <begin position="105"/>
        <end position="118"/>
    </location>
</feature>
<keyword evidence="3" id="KW-1185">Reference proteome</keyword>
<reference evidence="2" key="1">
    <citation type="submission" date="2022-07" db="EMBL/GenBank/DDBJ databases">
        <title>Draft genome sequence of Zalerion maritima ATCC 34329, a (micro)plastics degrading marine fungus.</title>
        <authorList>
            <person name="Paco A."/>
            <person name="Goncalves M.F.M."/>
            <person name="Rocha-Santos T.A.P."/>
            <person name="Alves A."/>
        </authorList>
    </citation>
    <scope>NUCLEOTIDE SEQUENCE</scope>
    <source>
        <strain evidence="2">ATCC 34329</strain>
    </source>
</reference>
<evidence type="ECO:0000256" key="1">
    <source>
        <dbReference type="SAM" id="MobiDB-lite"/>
    </source>
</evidence>
<dbReference type="EMBL" id="JAKWBI020000240">
    <property type="protein sequence ID" value="KAJ2898189.1"/>
    <property type="molecule type" value="Genomic_DNA"/>
</dbReference>
<dbReference type="AlphaFoldDB" id="A0AAD5RM10"/>
<feature type="compositionally biased region" description="Low complexity" evidence="1">
    <location>
        <begin position="65"/>
        <end position="75"/>
    </location>
</feature>
<evidence type="ECO:0000313" key="2">
    <source>
        <dbReference type="EMBL" id="KAJ2898189.1"/>
    </source>
</evidence>
<evidence type="ECO:0000313" key="3">
    <source>
        <dbReference type="Proteomes" id="UP001201980"/>
    </source>
</evidence>
<feature type="region of interest" description="Disordered" evidence="1">
    <location>
        <begin position="1"/>
        <end position="129"/>
    </location>
</feature>
<accession>A0AAD5RM10</accession>
<sequence>MKGPQQISRITFHLPYSPPEPPSSAATLRQGQQNQKRKRHIPSPPPSSPPTDISLSLSMASPGSTTPAKKPTTPAYSSNRKHAAAAIRLGGQAQPDDDKKDDDNQSITSSTTSNWTEDSASRVRRLSPRKRKQELPTLVGGTIHFKDLEYANVSIDAQTFLNQSSRHSLVSVPSAGRDCTHSRDRQAPFKLATRGAAVEPQRPSQASLVHLPSIDVFEDEYDTTDDGAARRDLLSLSLCTSARPHTQLLVGKTGHMVDFAITLPNSGLAARALSTLE</sequence>
<organism evidence="2 3">
    <name type="scientific">Zalerion maritima</name>
    <dbReference type="NCBI Taxonomy" id="339359"/>
    <lineage>
        <taxon>Eukaryota</taxon>
        <taxon>Fungi</taxon>
        <taxon>Dikarya</taxon>
        <taxon>Ascomycota</taxon>
        <taxon>Pezizomycotina</taxon>
        <taxon>Sordariomycetes</taxon>
        <taxon>Lulworthiomycetidae</taxon>
        <taxon>Lulworthiales</taxon>
        <taxon>Lulworthiaceae</taxon>
        <taxon>Zalerion</taxon>
    </lineage>
</organism>
<protein>
    <submittedName>
        <fullName evidence="2">Uncharacterized protein</fullName>
    </submittedName>
</protein>
<comment type="caution">
    <text evidence="2">The sequence shown here is derived from an EMBL/GenBank/DDBJ whole genome shotgun (WGS) entry which is preliminary data.</text>
</comment>
<proteinExistence type="predicted"/>